<dbReference type="InterPro" id="IPR036265">
    <property type="entry name" value="HIT-like_sf"/>
</dbReference>
<evidence type="ECO:0000256" key="1">
    <source>
        <dbReference type="PROSITE-ProRule" id="PRU00464"/>
    </source>
</evidence>
<dbReference type="SUPFAM" id="SSF54197">
    <property type="entry name" value="HIT-like"/>
    <property type="match status" value="1"/>
</dbReference>
<gene>
    <name evidence="3" type="ORF">AAIR29_03890</name>
</gene>
<evidence type="ECO:0000313" key="3">
    <source>
        <dbReference type="EMBL" id="MEN2750767.1"/>
    </source>
</evidence>
<dbReference type="EMBL" id="JBDGHN010000002">
    <property type="protein sequence ID" value="MEN2750767.1"/>
    <property type="molecule type" value="Genomic_DNA"/>
</dbReference>
<dbReference type="PROSITE" id="PS51084">
    <property type="entry name" value="HIT_2"/>
    <property type="match status" value="1"/>
</dbReference>
<keyword evidence="4" id="KW-1185">Reference proteome</keyword>
<proteinExistence type="predicted"/>
<reference evidence="3 4" key="1">
    <citation type="submission" date="2024-05" db="EMBL/GenBank/DDBJ databases">
        <authorList>
            <person name="Kim H.-Y."/>
            <person name="Kim E."/>
            <person name="Cai Y."/>
            <person name="Yang S.-M."/>
            <person name="Lee W."/>
        </authorList>
    </citation>
    <scope>NUCLEOTIDE SEQUENCE [LARGE SCALE GENOMIC DNA]</scope>
    <source>
        <strain evidence="3 4">FBL11</strain>
    </source>
</reference>
<accession>A0ABU9X8Q1</accession>
<sequence>MSQDNQVVKYDDNNIFAKMLNSDIPHHKVYEDDKTLAFMDIMPQAEGHVLVIPKQKAIDLADLEPEYAAAVLMTSKKVMQAQRQVFAREGIIQMQLNGAQAGQTVFHYHVHLIPGNIHELGIHAAKQADGEALANMAQKLAAAISDF</sequence>
<name>A0ABU9X8Q1_9GAMM</name>
<evidence type="ECO:0000259" key="2">
    <source>
        <dbReference type="PROSITE" id="PS51084"/>
    </source>
</evidence>
<feature type="short sequence motif" description="Histidine triad motif" evidence="1">
    <location>
        <begin position="107"/>
        <end position="111"/>
    </location>
</feature>
<dbReference type="Gene3D" id="3.30.428.10">
    <property type="entry name" value="HIT-like"/>
    <property type="match status" value="1"/>
</dbReference>
<comment type="caution">
    <text evidence="3">The sequence shown here is derived from an EMBL/GenBank/DDBJ whole genome shotgun (WGS) entry which is preliminary data.</text>
</comment>
<evidence type="ECO:0000313" key="4">
    <source>
        <dbReference type="Proteomes" id="UP001461960"/>
    </source>
</evidence>
<feature type="domain" description="HIT" evidence="2">
    <location>
        <begin position="15"/>
        <end position="122"/>
    </location>
</feature>
<dbReference type="InterPro" id="IPR011146">
    <property type="entry name" value="HIT-like"/>
</dbReference>
<dbReference type="PANTHER" id="PTHR46648">
    <property type="entry name" value="HIT FAMILY PROTEIN 1"/>
    <property type="match status" value="1"/>
</dbReference>
<dbReference type="PANTHER" id="PTHR46648:SF1">
    <property type="entry name" value="ADENOSINE 5'-MONOPHOSPHORAMIDASE HNT1"/>
    <property type="match status" value="1"/>
</dbReference>
<dbReference type="InterPro" id="IPR001310">
    <property type="entry name" value="Histidine_triad_HIT"/>
</dbReference>
<protein>
    <submittedName>
        <fullName evidence="3">HIT domain-containing protein</fullName>
    </submittedName>
</protein>
<dbReference type="Proteomes" id="UP001461960">
    <property type="component" value="Unassembled WGS sequence"/>
</dbReference>
<dbReference type="PRINTS" id="PR00332">
    <property type="entry name" value="HISTRIAD"/>
</dbReference>
<organism evidence="3 4">
    <name type="scientific">Psychrobacter saeujeotis</name>
    <dbReference type="NCBI Taxonomy" id="3143436"/>
    <lineage>
        <taxon>Bacteria</taxon>
        <taxon>Pseudomonadati</taxon>
        <taxon>Pseudomonadota</taxon>
        <taxon>Gammaproteobacteria</taxon>
        <taxon>Moraxellales</taxon>
        <taxon>Moraxellaceae</taxon>
        <taxon>Psychrobacter</taxon>
    </lineage>
</organism>
<dbReference type="Pfam" id="PF01230">
    <property type="entry name" value="HIT"/>
    <property type="match status" value="1"/>
</dbReference>
<dbReference type="RefSeq" id="WP_299216051.1">
    <property type="nucleotide sequence ID" value="NZ_JBDGHN010000002.1"/>
</dbReference>